<dbReference type="HOGENOM" id="CLU_079569_3_1_7"/>
<dbReference type="KEGG" id="dsf:UWK_00084"/>
<protein>
    <submittedName>
        <fullName evidence="7">Putative threonine efflux protein</fullName>
    </submittedName>
</protein>
<keyword evidence="4 6" id="KW-1133">Transmembrane helix</keyword>
<dbReference type="OrthoDB" id="9807053at2"/>
<keyword evidence="2" id="KW-1003">Cell membrane</keyword>
<dbReference type="PIRSF" id="PIRSF006324">
    <property type="entry name" value="LeuE"/>
    <property type="match status" value="1"/>
</dbReference>
<dbReference type="GO" id="GO:0015171">
    <property type="term" value="F:amino acid transmembrane transporter activity"/>
    <property type="evidence" value="ECO:0007669"/>
    <property type="project" value="TreeGrafter"/>
</dbReference>
<dbReference type="Pfam" id="PF01810">
    <property type="entry name" value="LysE"/>
    <property type="match status" value="1"/>
</dbReference>
<evidence type="ECO:0000256" key="3">
    <source>
        <dbReference type="ARBA" id="ARBA00022692"/>
    </source>
</evidence>
<evidence type="ECO:0000256" key="1">
    <source>
        <dbReference type="ARBA" id="ARBA00004651"/>
    </source>
</evidence>
<dbReference type="eggNOG" id="COG1280">
    <property type="taxonomic scope" value="Bacteria"/>
</dbReference>
<dbReference type="Proteomes" id="UP000011721">
    <property type="component" value="Chromosome"/>
</dbReference>
<accession>M1P4P4</accession>
<dbReference type="RefSeq" id="WP_015402371.1">
    <property type="nucleotide sequence ID" value="NC_020304.1"/>
</dbReference>
<evidence type="ECO:0000313" key="7">
    <source>
        <dbReference type="EMBL" id="AGF76672.1"/>
    </source>
</evidence>
<organism evidence="7 8">
    <name type="scientific">Desulfocapsa sulfexigens (strain DSM 10523 / SB164P1)</name>
    <dbReference type="NCBI Taxonomy" id="1167006"/>
    <lineage>
        <taxon>Bacteria</taxon>
        <taxon>Pseudomonadati</taxon>
        <taxon>Thermodesulfobacteriota</taxon>
        <taxon>Desulfobulbia</taxon>
        <taxon>Desulfobulbales</taxon>
        <taxon>Desulfocapsaceae</taxon>
        <taxon>Desulfocapsa</taxon>
    </lineage>
</organism>
<dbReference type="PANTHER" id="PTHR30086">
    <property type="entry name" value="ARGININE EXPORTER PROTEIN ARGO"/>
    <property type="match status" value="1"/>
</dbReference>
<feature type="transmembrane region" description="Helical" evidence="6">
    <location>
        <begin position="116"/>
        <end position="138"/>
    </location>
</feature>
<feature type="transmembrane region" description="Helical" evidence="6">
    <location>
        <begin position="73"/>
        <end position="95"/>
    </location>
</feature>
<evidence type="ECO:0000313" key="8">
    <source>
        <dbReference type="Proteomes" id="UP000011721"/>
    </source>
</evidence>
<evidence type="ECO:0000256" key="2">
    <source>
        <dbReference type="ARBA" id="ARBA00022475"/>
    </source>
</evidence>
<sequence length="211" mass="22537">MSFFGVTDLWLFVVAGLLLNITPGADLLYITNRSAVQGRKAGVIAALGIGAGCVFHVVAAALGLSMILVSSSLAFTVVKYLGAAYLLYLGIGTFLTLKGQKQSENRVMAMLSLPKIFRQAVLINILNPKVALFFMALLPQFVSPTATHPALTFLFLGVVFNVNGTVVNVLFALFTSALAKRLQSISVLPIFLKSLVGVLFVSLGLRLAFLE</sequence>
<dbReference type="AlphaFoldDB" id="M1P4P4"/>
<evidence type="ECO:0000256" key="4">
    <source>
        <dbReference type="ARBA" id="ARBA00022989"/>
    </source>
</evidence>
<comment type="subcellular location">
    <subcellularLocation>
        <location evidence="1">Cell membrane</location>
        <topology evidence="1">Multi-pass membrane protein</topology>
    </subcellularLocation>
</comment>
<evidence type="ECO:0000256" key="6">
    <source>
        <dbReference type="SAM" id="Phobius"/>
    </source>
</evidence>
<dbReference type="EMBL" id="CP003985">
    <property type="protein sequence ID" value="AGF76672.1"/>
    <property type="molecule type" value="Genomic_DNA"/>
</dbReference>
<dbReference type="STRING" id="1167006.UWK_00084"/>
<gene>
    <name evidence="7" type="ordered locus">UWK_00084</name>
</gene>
<feature type="transmembrane region" description="Helical" evidence="6">
    <location>
        <begin position="43"/>
        <end position="67"/>
    </location>
</feature>
<proteinExistence type="predicted"/>
<feature type="transmembrane region" description="Helical" evidence="6">
    <location>
        <begin position="150"/>
        <end position="178"/>
    </location>
</feature>
<keyword evidence="8" id="KW-1185">Reference proteome</keyword>
<feature type="transmembrane region" description="Helical" evidence="6">
    <location>
        <begin position="190"/>
        <end position="209"/>
    </location>
</feature>
<dbReference type="PATRIC" id="fig|1167006.5.peg.95"/>
<keyword evidence="5 6" id="KW-0472">Membrane</keyword>
<reference evidence="8" key="1">
    <citation type="journal article" date="2013" name="Stand. Genomic Sci.">
        <title>Complete genome sequence of Desulfocapsa sulfexigens, a marine deltaproteobacterium specialized in disproportionating inorganic sulfur compounds.</title>
        <authorList>
            <person name="Finster K.W."/>
            <person name="Kjeldsen K.U."/>
            <person name="Kube M."/>
            <person name="Reinhardt R."/>
            <person name="Mussmann M."/>
            <person name="Amann R."/>
            <person name="Schreiber L."/>
        </authorList>
    </citation>
    <scope>NUCLEOTIDE SEQUENCE [LARGE SCALE GENOMIC DNA]</scope>
    <source>
        <strain evidence="8">DSM 10523 / SB164P1</strain>
    </source>
</reference>
<name>M1P4P4_DESSD</name>
<dbReference type="PANTHER" id="PTHR30086:SF20">
    <property type="entry name" value="ARGININE EXPORTER PROTEIN ARGO-RELATED"/>
    <property type="match status" value="1"/>
</dbReference>
<dbReference type="GO" id="GO:0005886">
    <property type="term" value="C:plasma membrane"/>
    <property type="evidence" value="ECO:0007669"/>
    <property type="project" value="UniProtKB-SubCell"/>
</dbReference>
<evidence type="ECO:0000256" key="5">
    <source>
        <dbReference type="ARBA" id="ARBA00023136"/>
    </source>
</evidence>
<dbReference type="InterPro" id="IPR001123">
    <property type="entry name" value="LeuE-type"/>
</dbReference>
<keyword evidence="3 6" id="KW-0812">Transmembrane</keyword>
<feature type="transmembrane region" description="Helical" evidence="6">
    <location>
        <begin position="12"/>
        <end position="31"/>
    </location>
</feature>